<dbReference type="PANTHER" id="PTHR43778">
    <property type="entry name" value="PYRUVATE CARBOXYLASE"/>
    <property type="match status" value="1"/>
</dbReference>
<protein>
    <recommendedName>
        <fullName evidence="11">Pyruvate carboxylase</fullName>
        <ecNumber evidence="11">6.4.1.1</ecNumber>
    </recommendedName>
</protein>
<dbReference type="PROSITE" id="PS50991">
    <property type="entry name" value="PYR_CT"/>
    <property type="match status" value="1"/>
</dbReference>
<comment type="catalytic activity">
    <reaction evidence="11">
        <text>hydrogencarbonate + pyruvate + ATP = oxaloacetate + ADP + phosphate + H(+)</text>
        <dbReference type="Rhea" id="RHEA:20844"/>
        <dbReference type="ChEBI" id="CHEBI:15361"/>
        <dbReference type="ChEBI" id="CHEBI:15378"/>
        <dbReference type="ChEBI" id="CHEBI:16452"/>
        <dbReference type="ChEBI" id="CHEBI:17544"/>
        <dbReference type="ChEBI" id="CHEBI:30616"/>
        <dbReference type="ChEBI" id="CHEBI:43474"/>
        <dbReference type="ChEBI" id="CHEBI:456216"/>
        <dbReference type="EC" id="6.4.1.1"/>
    </reaction>
</comment>
<evidence type="ECO:0000256" key="11">
    <source>
        <dbReference type="PIRNR" id="PIRNR001594"/>
    </source>
</evidence>
<feature type="region of interest" description="Disordered" evidence="16">
    <location>
        <begin position="934"/>
        <end position="958"/>
    </location>
</feature>
<feature type="binding site" evidence="14">
    <location>
        <position position="738"/>
    </location>
    <ligand>
        <name>Mn(2+)</name>
        <dbReference type="ChEBI" id="CHEBI:29035"/>
    </ligand>
</feature>
<dbReference type="FunFam" id="3.20.20.70:FF:000120">
    <property type="entry name" value="Pyruvate carboxylase"/>
    <property type="match status" value="1"/>
</dbReference>
<evidence type="ECO:0000256" key="2">
    <source>
        <dbReference type="ARBA" id="ARBA00004742"/>
    </source>
</evidence>
<evidence type="ECO:0000256" key="3">
    <source>
        <dbReference type="ARBA" id="ARBA00022432"/>
    </source>
</evidence>
<evidence type="ECO:0000256" key="12">
    <source>
        <dbReference type="PIRSR" id="PIRSR001594-1"/>
    </source>
</evidence>
<dbReference type="InterPro" id="IPR011764">
    <property type="entry name" value="Biotin_carboxylation_dom"/>
</dbReference>
<dbReference type="InterPro" id="IPR005479">
    <property type="entry name" value="CPAse_ATP-bd"/>
</dbReference>
<dbReference type="InterPro" id="IPR003379">
    <property type="entry name" value="Carboxylase_cons_dom"/>
</dbReference>
<dbReference type="InterPro" id="IPR013785">
    <property type="entry name" value="Aldolase_TIM"/>
</dbReference>
<name>A0A7I7UBA6_MYCPF</name>
<dbReference type="Pfam" id="PF02786">
    <property type="entry name" value="CPSase_L_D2"/>
    <property type="match status" value="1"/>
</dbReference>
<dbReference type="UniPathway" id="UPA00138"/>
<keyword evidence="3" id="KW-0312">Gluconeogenesis</keyword>
<dbReference type="SUPFAM" id="SSF56059">
    <property type="entry name" value="Glutathione synthetase ATP-binding domain-like"/>
    <property type="match status" value="1"/>
</dbReference>
<feature type="domain" description="Biotin carboxylation" evidence="19">
    <location>
        <begin position="4"/>
        <end position="453"/>
    </location>
</feature>
<dbReference type="SMART" id="SM00878">
    <property type="entry name" value="Biotin_carb_C"/>
    <property type="match status" value="1"/>
</dbReference>
<dbReference type="InterPro" id="IPR016185">
    <property type="entry name" value="PreATP-grasp_dom_sf"/>
</dbReference>
<evidence type="ECO:0000256" key="7">
    <source>
        <dbReference type="ARBA" id="ARBA00022840"/>
    </source>
</evidence>
<dbReference type="GO" id="GO:0004075">
    <property type="term" value="F:biotin carboxylase activity"/>
    <property type="evidence" value="ECO:0007669"/>
    <property type="project" value="UniProtKB-EC"/>
</dbReference>
<dbReference type="SUPFAM" id="SSF51246">
    <property type="entry name" value="Rudiment single hybrid motif"/>
    <property type="match status" value="1"/>
</dbReference>
<feature type="active site" evidence="12">
    <location>
        <position position="295"/>
    </location>
</feature>
<dbReference type="Pfam" id="PF02436">
    <property type="entry name" value="PYC_OADA"/>
    <property type="match status" value="1"/>
</dbReference>
<feature type="binding site" description="via carbamate group" evidence="14">
    <location>
        <position position="707"/>
    </location>
    <ligand>
        <name>Mn(2+)</name>
        <dbReference type="ChEBI" id="CHEBI:29035"/>
    </ligand>
</feature>
<evidence type="ECO:0000256" key="9">
    <source>
        <dbReference type="ARBA" id="ARBA00023268"/>
    </source>
</evidence>
<gene>
    <name evidence="21" type="primary">pyc</name>
    <name evidence="21" type="ORF">MPRF_50520</name>
</gene>
<keyword evidence="8 11" id="KW-0092">Biotin</keyword>
<dbReference type="Pfam" id="PF02785">
    <property type="entry name" value="Biotin_carb_C"/>
    <property type="match status" value="1"/>
</dbReference>
<dbReference type="NCBIfam" id="NF009554">
    <property type="entry name" value="PRK12999.1"/>
    <property type="match status" value="1"/>
</dbReference>
<dbReference type="Pfam" id="PF00682">
    <property type="entry name" value="HMGL-like"/>
    <property type="match status" value="1"/>
</dbReference>
<dbReference type="SUPFAM" id="SSF52440">
    <property type="entry name" value="PreATP-grasp domain"/>
    <property type="match status" value="1"/>
</dbReference>
<keyword evidence="9" id="KW-0511">Multifunctional enzyme</keyword>
<dbReference type="GO" id="GO:0005737">
    <property type="term" value="C:cytoplasm"/>
    <property type="evidence" value="ECO:0007669"/>
    <property type="project" value="TreeGrafter"/>
</dbReference>
<feature type="binding site" evidence="13">
    <location>
        <position position="609"/>
    </location>
    <ligand>
        <name>substrate</name>
    </ligand>
</feature>
<feature type="binding site" evidence="13">
    <location>
        <position position="874"/>
    </location>
    <ligand>
        <name>substrate</name>
    </ligand>
</feature>
<dbReference type="NCBIfam" id="NF006761">
    <property type="entry name" value="PRK09282.1"/>
    <property type="match status" value="1"/>
</dbReference>
<dbReference type="Proteomes" id="UP000466554">
    <property type="component" value="Chromosome"/>
</dbReference>
<dbReference type="GO" id="GO:0004736">
    <property type="term" value="F:pyruvate carboxylase activity"/>
    <property type="evidence" value="ECO:0007669"/>
    <property type="project" value="UniProtKB-EC"/>
</dbReference>
<dbReference type="Gene3D" id="3.20.20.70">
    <property type="entry name" value="Aldolase class I"/>
    <property type="match status" value="1"/>
</dbReference>
<organism evidence="21 22">
    <name type="scientific">Mycolicibacterium parafortuitum</name>
    <name type="common">Mycobacterium parafortuitum</name>
    <dbReference type="NCBI Taxonomy" id="39692"/>
    <lineage>
        <taxon>Bacteria</taxon>
        <taxon>Bacillati</taxon>
        <taxon>Actinomycetota</taxon>
        <taxon>Actinomycetes</taxon>
        <taxon>Mycobacteriales</taxon>
        <taxon>Mycobacteriaceae</taxon>
        <taxon>Mycolicibacterium</taxon>
    </lineage>
</organism>
<dbReference type="EC" id="6.4.1.1" evidence="11"/>
<feature type="modified residue" description="N6-carboxylysine" evidence="15">
    <location>
        <position position="707"/>
    </location>
</feature>
<evidence type="ECO:0000256" key="13">
    <source>
        <dbReference type="PIRSR" id="PIRSR001594-2"/>
    </source>
</evidence>
<reference evidence="21 22" key="1">
    <citation type="journal article" date="2019" name="Emerg. Microbes Infect.">
        <title>Comprehensive subspecies identification of 175 nontuberculous mycobacteria species based on 7547 genomic profiles.</title>
        <authorList>
            <person name="Matsumoto Y."/>
            <person name="Kinjo T."/>
            <person name="Motooka D."/>
            <person name="Nabeya D."/>
            <person name="Jung N."/>
            <person name="Uechi K."/>
            <person name="Horii T."/>
            <person name="Iida T."/>
            <person name="Fujita J."/>
            <person name="Nakamura S."/>
        </authorList>
    </citation>
    <scope>NUCLEOTIDE SEQUENCE [LARGE SCALE GENOMIC DNA]</scope>
    <source>
        <strain evidence="21 22">JCM 6367</strain>
    </source>
</reference>
<dbReference type="SUPFAM" id="SSF51569">
    <property type="entry name" value="Aldolase"/>
    <property type="match status" value="1"/>
</dbReference>
<feature type="domain" description="Pyruvate carboxyltransferase" evidence="20">
    <location>
        <begin position="528"/>
        <end position="797"/>
    </location>
</feature>
<dbReference type="InterPro" id="IPR011761">
    <property type="entry name" value="ATP-grasp"/>
</dbReference>
<comment type="pathway">
    <text evidence="2">Carbohydrate biosynthesis; gluconeogenesis.</text>
</comment>
<dbReference type="SUPFAM" id="SSF89000">
    <property type="entry name" value="post-HMGL domain-like"/>
    <property type="match status" value="1"/>
</dbReference>
<dbReference type="FunFam" id="3.10.600.10:FF:000003">
    <property type="entry name" value="Pyruvate carboxylase"/>
    <property type="match status" value="1"/>
</dbReference>
<evidence type="ECO:0000259" key="17">
    <source>
        <dbReference type="PROSITE" id="PS50968"/>
    </source>
</evidence>
<dbReference type="SUPFAM" id="SSF51230">
    <property type="entry name" value="Single hybrid motif"/>
    <property type="match status" value="1"/>
</dbReference>
<feature type="binding site" evidence="13">
    <location>
        <position position="120"/>
    </location>
    <ligand>
        <name>ATP</name>
        <dbReference type="ChEBI" id="CHEBI:30616"/>
    </ligand>
</feature>
<dbReference type="Gene3D" id="3.30.470.20">
    <property type="entry name" value="ATP-grasp fold, B domain"/>
    <property type="match status" value="1"/>
</dbReference>
<dbReference type="PIRSF" id="PIRSF001594">
    <property type="entry name" value="Pyruv_carbox"/>
    <property type="match status" value="1"/>
</dbReference>
<comment type="catalytic activity">
    <reaction evidence="10">
        <text>N(6)-biotinyl-L-lysyl-[protein] + hydrogencarbonate + ATP = N(6)-carboxybiotinyl-L-lysyl-[protein] + ADP + phosphate + H(+)</text>
        <dbReference type="Rhea" id="RHEA:13501"/>
        <dbReference type="Rhea" id="RHEA-COMP:10505"/>
        <dbReference type="Rhea" id="RHEA-COMP:10506"/>
        <dbReference type="ChEBI" id="CHEBI:15378"/>
        <dbReference type="ChEBI" id="CHEBI:17544"/>
        <dbReference type="ChEBI" id="CHEBI:30616"/>
        <dbReference type="ChEBI" id="CHEBI:43474"/>
        <dbReference type="ChEBI" id="CHEBI:83144"/>
        <dbReference type="ChEBI" id="CHEBI:83145"/>
        <dbReference type="ChEBI" id="CHEBI:456216"/>
        <dbReference type="EC" id="6.3.4.14"/>
    </reaction>
    <physiologicalReaction direction="left-to-right" evidence="10">
        <dbReference type="Rhea" id="RHEA:13502"/>
    </physiologicalReaction>
</comment>
<feature type="modified residue" description="N6-biotinyllysine" evidence="15">
    <location>
        <position position="1100"/>
    </location>
</feature>
<feature type="domain" description="Lipoyl-binding" evidence="17">
    <location>
        <begin position="1060"/>
        <end position="1134"/>
    </location>
</feature>
<dbReference type="PROSITE" id="PS50968">
    <property type="entry name" value="BIOTINYL_LIPOYL"/>
    <property type="match status" value="1"/>
</dbReference>
<dbReference type="InterPro" id="IPR000891">
    <property type="entry name" value="PYR_CT"/>
</dbReference>
<dbReference type="Gene3D" id="2.40.50.100">
    <property type="match status" value="1"/>
</dbReference>
<comment type="function">
    <text evidence="11">Catalyzes a 2-step reaction, involving the ATP-dependent carboxylation of the covalently attached biotin in the first step and the transfer of the carboxyl group to pyruvate in the second.</text>
</comment>
<evidence type="ECO:0000256" key="16">
    <source>
        <dbReference type="SAM" id="MobiDB-lite"/>
    </source>
</evidence>
<comment type="cofactor">
    <cofactor evidence="1 11">
        <name>biotin</name>
        <dbReference type="ChEBI" id="CHEBI:57586"/>
    </cofactor>
</comment>
<dbReference type="FunFam" id="2.40.50.100:FF:000003">
    <property type="entry name" value="Acetyl-CoA carboxylase biotin carboxyl carrier protein"/>
    <property type="match status" value="1"/>
</dbReference>
<feature type="binding site" evidence="13">
    <location>
        <position position="203"/>
    </location>
    <ligand>
        <name>ATP</name>
        <dbReference type="ChEBI" id="CHEBI:30616"/>
    </ligand>
</feature>
<dbReference type="Pfam" id="PF00364">
    <property type="entry name" value="Biotin_lipoyl"/>
    <property type="match status" value="1"/>
</dbReference>
<dbReference type="EMBL" id="AP022598">
    <property type="protein sequence ID" value="BBY78153.1"/>
    <property type="molecule type" value="Genomic_DNA"/>
</dbReference>
<dbReference type="InterPro" id="IPR001882">
    <property type="entry name" value="Biotin_BS"/>
</dbReference>
<dbReference type="PANTHER" id="PTHR43778:SF2">
    <property type="entry name" value="PYRUVATE CARBOXYLASE, MITOCHONDRIAL"/>
    <property type="match status" value="1"/>
</dbReference>
<keyword evidence="7 11" id="KW-0067">ATP-binding</keyword>
<evidence type="ECO:0000259" key="19">
    <source>
        <dbReference type="PROSITE" id="PS50979"/>
    </source>
</evidence>
<dbReference type="InterPro" id="IPR055268">
    <property type="entry name" value="PCB-like"/>
</dbReference>
<evidence type="ECO:0000256" key="1">
    <source>
        <dbReference type="ARBA" id="ARBA00001953"/>
    </source>
</evidence>
<evidence type="ECO:0000313" key="22">
    <source>
        <dbReference type="Proteomes" id="UP000466554"/>
    </source>
</evidence>
<feature type="binding site" evidence="13">
    <location>
        <position position="238"/>
    </location>
    <ligand>
        <name>ATP</name>
        <dbReference type="ChEBI" id="CHEBI:30616"/>
    </ligand>
</feature>
<keyword evidence="4 11" id="KW-0436">Ligase</keyword>
<dbReference type="InterPro" id="IPR011053">
    <property type="entry name" value="Single_hybrid_motif"/>
</dbReference>
<dbReference type="GO" id="GO:0005524">
    <property type="term" value="F:ATP binding"/>
    <property type="evidence" value="ECO:0007669"/>
    <property type="project" value="UniProtKB-UniRule"/>
</dbReference>
<dbReference type="InterPro" id="IPR005482">
    <property type="entry name" value="Biotin_COase_C"/>
</dbReference>
<sequence>MAGRITKVLVANRGEIAIRAFRAAYEMDIATVAVYPYEDRNSLHRLKADESYQIGDVGHPVRAYLSVDEIMRVALEAGADAVYPGYGFLSENPELAAACASAGITFVGPSAHVLELTGNKARAIAAARSAGLPVLASSAPSASVDELVEAARDMEFPLFVKAVSGGGGRGMRRVEERDGLAESVEAASREAESAFGDPTVYLEQAVLNPRHIEVQILADSTGNVMHLFERDCSVQRRHQKVIELAPAPNLSEDLRQRICADAVAFAREIDYTCAGTVEFLLDERGHHVFIECNPRIQVEHTVTEEITDVDLVASQLRIASGETLADLGLSQDMLTAPRGFALQCRITTEDPANGFRPDTGRITAYRSPGGAGIRLDGGAVLGGEIGAHFDSMLVKLTCRGRDFATAAARAHRALAEFRVRGVTTNIPFLQAVIDDPDFRAGKVTTSFIDQRPHLLTSHTPADRGTKILNYLADVTVNQPHGPRPSTVYPQDKLPQIDLNTMPPRGSKHLLSEVGPEAFARWMRESKSVGVTDTTFRDAHQSLLATRIRTSGMLMVAPYVARMTPQLLSIECWGGATYDVALRFLKEDPWERLAALREAVPNICLQMLLRGRNTVGYTPYPESVTHAFVQEATATGIDIYRIFDALNNVDSMRPAIDAVRETGTAVAEVAMSYTGDLSDPAENLYTLDYYLKLAEQIVEAGAHVLGIKDMAGLLRPQAAATLVGALRSRFDLPVHVHTHDTPGGQLATYLTAWQAGASAVDGASAPLAGTTSQPALSSIVAATAHTEFDTGLSLGAVCDLEPYWEALRKVYAPFDVAAAGPTTPTGRVYHHEIPGGQLSNLRQQAIALGLGDRFEQIEASYAAADRILGRLVKVTPSSKVVGDLALALVGAGVSADEFAADPERFDIPDSVIGFLRGELGDPPGGWPEPLRSKALAGRAPAKRQADVSAEDAEALAEPGPKRQATLNRLLFPGPTKEFEAHREQYGDTSSLSANQFFYGLRHGDEHRVTLERGVELLIGLEAISDADERGMRTVMCILNGQLRPVVVRDRSVASDVPAAEKADRTNPDHVAAPFAGVVTVNVAEGDKVESGQAIATIEAMKMEAAITAPKAGTVGRVAVSATAQVEGGDLLVVIGSGGAAVSGDTSGESS</sequence>
<dbReference type="Pfam" id="PF00289">
    <property type="entry name" value="Biotin_carb_N"/>
    <property type="match status" value="1"/>
</dbReference>
<keyword evidence="5 14" id="KW-0479">Metal-binding</keyword>
<evidence type="ECO:0000256" key="8">
    <source>
        <dbReference type="ARBA" id="ARBA00023267"/>
    </source>
</evidence>
<dbReference type="InterPro" id="IPR000089">
    <property type="entry name" value="Biotin_lipoyl"/>
</dbReference>
<evidence type="ECO:0000256" key="15">
    <source>
        <dbReference type="PIRSR" id="PIRSR001594-4"/>
    </source>
</evidence>
<dbReference type="PROSITE" id="PS50979">
    <property type="entry name" value="BC"/>
    <property type="match status" value="1"/>
</dbReference>
<evidence type="ECO:0000256" key="5">
    <source>
        <dbReference type="ARBA" id="ARBA00022723"/>
    </source>
</evidence>
<evidence type="ECO:0000256" key="14">
    <source>
        <dbReference type="PIRSR" id="PIRSR001594-3"/>
    </source>
</evidence>
<dbReference type="RefSeq" id="WP_163768800.1">
    <property type="nucleotide sequence ID" value="NZ_AP022598.1"/>
</dbReference>
<proteinExistence type="predicted"/>
<evidence type="ECO:0000259" key="18">
    <source>
        <dbReference type="PROSITE" id="PS50975"/>
    </source>
</evidence>
<dbReference type="InterPro" id="IPR011054">
    <property type="entry name" value="Rudment_hybrid_motif"/>
</dbReference>
<dbReference type="CDD" id="cd07937">
    <property type="entry name" value="DRE_TIM_PC_TC_5S"/>
    <property type="match status" value="1"/>
</dbReference>
<evidence type="ECO:0000259" key="20">
    <source>
        <dbReference type="PROSITE" id="PS50991"/>
    </source>
</evidence>
<feature type="domain" description="ATP-grasp" evidence="18">
    <location>
        <begin position="124"/>
        <end position="320"/>
    </location>
</feature>
<dbReference type="InterPro" id="IPR005481">
    <property type="entry name" value="BC-like_N"/>
</dbReference>
<evidence type="ECO:0000256" key="4">
    <source>
        <dbReference type="ARBA" id="ARBA00022598"/>
    </source>
</evidence>
<feature type="binding site" evidence="14">
    <location>
        <position position="537"/>
    </location>
    <ligand>
        <name>Mn(2+)</name>
        <dbReference type="ChEBI" id="CHEBI:29035"/>
    </ligand>
</feature>
<evidence type="ECO:0000313" key="21">
    <source>
        <dbReference type="EMBL" id="BBY78153.1"/>
    </source>
</evidence>
<feature type="binding site" evidence="14">
    <location>
        <position position="736"/>
    </location>
    <ligand>
        <name>Mn(2+)</name>
        <dbReference type="ChEBI" id="CHEBI:29035"/>
    </ligand>
</feature>
<dbReference type="NCBIfam" id="TIGR01235">
    <property type="entry name" value="pyruv_carbox"/>
    <property type="match status" value="1"/>
</dbReference>
<dbReference type="GO" id="GO:0046872">
    <property type="term" value="F:metal ion binding"/>
    <property type="evidence" value="ECO:0007669"/>
    <property type="project" value="UniProtKB-KW"/>
</dbReference>
<accession>A0A7I7UBA6</accession>
<dbReference type="PROSITE" id="PS00867">
    <property type="entry name" value="CPSASE_2"/>
    <property type="match status" value="1"/>
</dbReference>
<evidence type="ECO:0000256" key="6">
    <source>
        <dbReference type="ARBA" id="ARBA00022741"/>
    </source>
</evidence>
<dbReference type="CDD" id="cd06850">
    <property type="entry name" value="biotinyl_domain"/>
    <property type="match status" value="1"/>
</dbReference>
<keyword evidence="21" id="KW-0670">Pyruvate</keyword>
<dbReference type="PROSITE" id="PS50975">
    <property type="entry name" value="ATP_GRASP"/>
    <property type="match status" value="1"/>
</dbReference>
<dbReference type="AlphaFoldDB" id="A0A7I7UBA6"/>
<dbReference type="Gene3D" id="3.10.600.10">
    <property type="entry name" value="pyruvate carboxylase f1077a mutant domain"/>
    <property type="match status" value="1"/>
</dbReference>
<keyword evidence="6 11" id="KW-0547">Nucleotide-binding</keyword>
<evidence type="ECO:0000256" key="10">
    <source>
        <dbReference type="ARBA" id="ARBA00048501"/>
    </source>
</evidence>
<dbReference type="InterPro" id="IPR005930">
    <property type="entry name" value="Pyruv_COase"/>
</dbReference>
<dbReference type="PROSITE" id="PS00188">
    <property type="entry name" value="BIOTIN"/>
    <property type="match status" value="1"/>
</dbReference>
<dbReference type="GO" id="GO:0006094">
    <property type="term" value="P:gluconeogenesis"/>
    <property type="evidence" value="ECO:0007669"/>
    <property type="project" value="UniProtKB-UniPathway"/>
</dbReference>